<accession>A0A0N4U456</accession>
<dbReference type="Proteomes" id="UP000274756">
    <property type="component" value="Unassembled WGS sequence"/>
</dbReference>
<name>A0A0N4U456_DRAME</name>
<dbReference type="Proteomes" id="UP000038040">
    <property type="component" value="Unplaced"/>
</dbReference>
<evidence type="ECO:0000313" key="1">
    <source>
        <dbReference type="EMBL" id="VDN55937.1"/>
    </source>
</evidence>
<dbReference type="AlphaFoldDB" id="A0A0N4U456"/>
<dbReference type="WBParaSite" id="DME_0000155001-mRNA-1">
    <property type="protein sequence ID" value="DME_0000155001-mRNA-1"/>
    <property type="gene ID" value="DME_0000155001"/>
</dbReference>
<organism evidence="2 4">
    <name type="scientific">Dracunculus medinensis</name>
    <name type="common">Guinea worm</name>
    <dbReference type="NCBI Taxonomy" id="318479"/>
    <lineage>
        <taxon>Eukaryota</taxon>
        <taxon>Metazoa</taxon>
        <taxon>Ecdysozoa</taxon>
        <taxon>Nematoda</taxon>
        <taxon>Chromadorea</taxon>
        <taxon>Rhabditida</taxon>
        <taxon>Spirurina</taxon>
        <taxon>Dracunculoidea</taxon>
        <taxon>Dracunculidae</taxon>
        <taxon>Dracunculus</taxon>
    </lineage>
</organism>
<dbReference type="EMBL" id="UYYG01001153">
    <property type="protein sequence ID" value="VDN55937.1"/>
    <property type="molecule type" value="Genomic_DNA"/>
</dbReference>
<gene>
    <name evidence="1" type="ORF">DME_LOCUS5910</name>
</gene>
<reference evidence="1 3" key="2">
    <citation type="submission" date="2018-11" db="EMBL/GenBank/DDBJ databases">
        <authorList>
            <consortium name="Pathogen Informatics"/>
        </authorList>
    </citation>
    <scope>NUCLEOTIDE SEQUENCE [LARGE SCALE GENOMIC DNA]</scope>
</reference>
<reference evidence="4" key="1">
    <citation type="submission" date="2017-02" db="UniProtKB">
        <authorList>
            <consortium name="WormBaseParasite"/>
        </authorList>
    </citation>
    <scope>IDENTIFICATION</scope>
</reference>
<keyword evidence="3" id="KW-1185">Reference proteome</keyword>
<protein>
    <submittedName>
        <fullName evidence="1 4">Uncharacterized protein</fullName>
    </submittedName>
</protein>
<evidence type="ECO:0000313" key="2">
    <source>
        <dbReference type="Proteomes" id="UP000038040"/>
    </source>
</evidence>
<evidence type="ECO:0000313" key="3">
    <source>
        <dbReference type="Proteomes" id="UP000274756"/>
    </source>
</evidence>
<sequence length="131" mass="15234">MEKFYNIARQNNWVDSDIGGPPKRKFLQPCLPLIEIRRIWSEKFAAFLISQHSNKCEVREFFKLGNSFSENQEEHIFLGISERKKYRIKSSKMMTFGGLTNCGLKSAKLINIRYKKLSAQTINDEGLLLSQ</sequence>
<proteinExistence type="predicted"/>
<evidence type="ECO:0000313" key="4">
    <source>
        <dbReference type="WBParaSite" id="DME_0000155001-mRNA-1"/>
    </source>
</evidence>